<proteinExistence type="predicted"/>
<reference evidence="2" key="1">
    <citation type="journal article" date="2023" name="Science">
        <title>Genome structures resolve the early diversification of teleost fishes.</title>
        <authorList>
            <person name="Parey E."/>
            <person name="Louis A."/>
            <person name="Montfort J."/>
            <person name="Bouchez O."/>
            <person name="Roques C."/>
            <person name="Iampietro C."/>
            <person name="Lluch J."/>
            <person name="Castinel A."/>
            <person name="Donnadieu C."/>
            <person name="Desvignes T."/>
            <person name="Floi Bucao C."/>
            <person name="Jouanno E."/>
            <person name="Wen M."/>
            <person name="Mejri S."/>
            <person name="Dirks R."/>
            <person name="Jansen H."/>
            <person name="Henkel C."/>
            <person name="Chen W.J."/>
            <person name="Zahm M."/>
            <person name="Cabau C."/>
            <person name="Klopp C."/>
            <person name="Thompson A.W."/>
            <person name="Robinson-Rechavi M."/>
            <person name="Braasch I."/>
            <person name="Lecointre G."/>
            <person name="Bobe J."/>
            <person name="Postlethwait J.H."/>
            <person name="Berthelot C."/>
            <person name="Roest Crollius H."/>
            <person name="Guiguen Y."/>
        </authorList>
    </citation>
    <scope>NUCLEOTIDE SEQUENCE</scope>
    <source>
        <strain evidence="2">NC1722</strain>
    </source>
</reference>
<name>A0AAD7T9N0_9TELE</name>
<feature type="compositionally biased region" description="Basic residues" evidence="1">
    <location>
        <begin position="64"/>
        <end position="75"/>
    </location>
</feature>
<dbReference type="AlphaFoldDB" id="A0AAD7T9N0"/>
<dbReference type="Proteomes" id="UP001221898">
    <property type="component" value="Unassembled WGS sequence"/>
</dbReference>
<evidence type="ECO:0000313" key="2">
    <source>
        <dbReference type="EMBL" id="KAJ8416930.1"/>
    </source>
</evidence>
<accession>A0AAD7T9N0</accession>
<evidence type="ECO:0000256" key="1">
    <source>
        <dbReference type="SAM" id="MobiDB-lite"/>
    </source>
</evidence>
<keyword evidence="3" id="KW-1185">Reference proteome</keyword>
<dbReference type="EMBL" id="JAINUG010000005">
    <property type="protein sequence ID" value="KAJ8416930.1"/>
    <property type="molecule type" value="Genomic_DNA"/>
</dbReference>
<evidence type="ECO:0000313" key="3">
    <source>
        <dbReference type="Proteomes" id="UP001221898"/>
    </source>
</evidence>
<comment type="caution">
    <text evidence="2">The sequence shown here is derived from an EMBL/GenBank/DDBJ whole genome shotgun (WGS) entry which is preliminary data.</text>
</comment>
<protein>
    <submittedName>
        <fullName evidence="2">Uncharacterized protein</fullName>
    </submittedName>
</protein>
<organism evidence="2 3">
    <name type="scientific">Aldrovandia affinis</name>
    <dbReference type="NCBI Taxonomy" id="143900"/>
    <lineage>
        <taxon>Eukaryota</taxon>
        <taxon>Metazoa</taxon>
        <taxon>Chordata</taxon>
        <taxon>Craniata</taxon>
        <taxon>Vertebrata</taxon>
        <taxon>Euteleostomi</taxon>
        <taxon>Actinopterygii</taxon>
        <taxon>Neopterygii</taxon>
        <taxon>Teleostei</taxon>
        <taxon>Notacanthiformes</taxon>
        <taxon>Halosauridae</taxon>
        <taxon>Aldrovandia</taxon>
    </lineage>
</organism>
<feature type="compositionally biased region" description="Basic and acidic residues" evidence="1">
    <location>
        <begin position="53"/>
        <end position="63"/>
    </location>
</feature>
<gene>
    <name evidence="2" type="ORF">AAFF_G00328080</name>
</gene>
<sequence length="75" mass="8610">MSSLPPFKLTHPLDNTGVPPTGPWHPPVSPKPGPRRMVTTRSQAAWRSRRGTGAREDQDERIYHTRPHPRMNYKD</sequence>
<feature type="region of interest" description="Disordered" evidence="1">
    <location>
        <begin position="1"/>
        <end position="75"/>
    </location>
</feature>
<feature type="compositionally biased region" description="Pro residues" evidence="1">
    <location>
        <begin position="20"/>
        <end position="32"/>
    </location>
</feature>